<evidence type="ECO:0000313" key="2">
    <source>
        <dbReference type="EMBL" id="PKI79507.1"/>
    </source>
</evidence>
<proteinExistence type="predicted"/>
<reference evidence="2 3" key="1">
    <citation type="submission" date="2017-11" db="EMBL/GenBank/DDBJ databases">
        <title>De-novo sequencing of pomegranate (Punica granatum L.) genome.</title>
        <authorList>
            <person name="Akparov Z."/>
            <person name="Amiraslanov A."/>
            <person name="Hajiyeva S."/>
            <person name="Abbasov M."/>
            <person name="Kaur K."/>
            <person name="Hamwieh A."/>
            <person name="Solovyev V."/>
            <person name="Salamov A."/>
            <person name="Braich B."/>
            <person name="Kosarev P."/>
            <person name="Mahmoud A."/>
            <person name="Hajiyev E."/>
            <person name="Babayeva S."/>
            <person name="Izzatullayeva V."/>
            <person name="Mammadov A."/>
            <person name="Mammadov A."/>
            <person name="Sharifova S."/>
            <person name="Ojaghi J."/>
            <person name="Eynullazada K."/>
            <person name="Bayramov B."/>
            <person name="Abdulazimova A."/>
            <person name="Shahmuradov I."/>
        </authorList>
    </citation>
    <scope>NUCLEOTIDE SEQUENCE [LARGE SCALE GENOMIC DNA]</scope>
    <source>
        <strain evidence="3">cv. AG2017</strain>
        <tissue evidence="2">Leaf</tissue>
    </source>
</reference>
<keyword evidence="3" id="KW-1185">Reference proteome</keyword>
<dbReference type="EMBL" id="PGOL01000003">
    <property type="protein sequence ID" value="PKI79507.1"/>
    <property type="molecule type" value="Genomic_DNA"/>
</dbReference>
<evidence type="ECO:0000313" key="3">
    <source>
        <dbReference type="Proteomes" id="UP000233551"/>
    </source>
</evidence>
<sequence length="85" mass="9788">MEITEEVRAMIEGDEAVEQRLREGIGSEEPVEEGNGENQCKQSAEERQVEDGIQREELAEEVEMNNSPLVIRINRQWASKPWESM</sequence>
<evidence type="ECO:0000256" key="1">
    <source>
        <dbReference type="SAM" id="MobiDB-lite"/>
    </source>
</evidence>
<accession>A0A2I0LFP0</accession>
<gene>
    <name evidence="2" type="ORF">CRG98_000138</name>
</gene>
<protein>
    <submittedName>
        <fullName evidence="2">Uncharacterized protein</fullName>
    </submittedName>
</protein>
<dbReference type="Proteomes" id="UP000233551">
    <property type="component" value="Unassembled WGS sequence"/>
</dbReference>
<feature type="region of interest" description="Disordered" evidence="1">
    <location>
        <begin position="25"/>
        <end position="51"/>
    </location>
</feature>
<organism evidence="2 3">
    <name type="scientific">Punica granatum</name>
    <name type="common">Pomegranate</name>
    <dbReference type="NCBI Taxonomy" id="22663"/>
    <lineage>
        <taxon>Eukaryota</taxon>
        <taxon>Viridiplantae</taxon>
        <taxon>Streptophyta</taxon>
        <taxon>Embryophyta</taxon>
        <taxon>Tracheophyta</taxon>
        <taxon>Spermatophyta</taxon>
        <taxon>Magnoliopsida</taxon>
        <taxon>eudicotyledons</taxon>
        <taxon>Gunneridae</taxon>
        <taxon>Pentapetalae</taxon>
        <taxon>rosids</taxon>
        <taxon>malvids</taxon>
        <taxon>Myrtales</taxon>
        <taxon>Lythraceae</taxon>
        <taxon>Punica</taxon>
    </lineage>
</organism>
<dbReference type="AlphaFoldDB" id="A0A2I0LFP0"/>
<name>A0A2I0LFP0_PUNGR</name>
<comment type="caution">
    <text evidence="2">The sequence shown here is derived from an EMBL/GenBank/DDBJ whole genome shotgun (WGS) entry which is preliminary data.</text>
</comment>